<dbReference type="GO" id="GO:0005886">
    <property type="term" value="C:plasma membrane"/>
    <property type="evidence" value="ECO:0007669"/>
    <property type="project" value="UniProtKB-SubCell"/>
</dbReference>
<dbReference type="PANTHER" id="PTHR30572">
    <property type="entry name" value="MEMBRANE COMPONENT OF TRANSPORTER-RELATED"/>
    <property type="match status" value="1"/>
</dbReference>
<evidence type="ECO:0000256" key="2">
    <source>
        <dbReference type="ARBA" id="ARBA00022475"/>
    </source>
</evidence>
<dbReference type="InterPro" id="IPR003838">
    <property type="entry name" value="ABC3_permease_C"/>
</dbReference>
<dbReference type="Pfam" id="PF02687">
    <property type="entry name" value="FtsX"/>
    <property type="match status" value="2"/>
</dbReference>
<keyword evidence="3 6" id="KW-0812">Transmembrane</keyword>
<sequence length="821" mass="91805">MLRNYLIIAGRSLWRNKGFSAINIFGLAIGIAACFFIFQYVYFESTYDRFNTNAENIYRVPISYAGSLANTPATAANHPAVGPAMKADFPEVVDFVRVVSNALFMNSYTLSYKDVKGREKIHSETNMFLVDASFFNIFSYPLLSGDRKSCLSEPHSIVLSSSTARKYFGDTDPLGKILDMNGSMSMKVTGVFEDVPDNSHIKFDMLVSMSSIKQNYGYDDWGWPEFYTYVVLAPGTDVKKLEAKFPAFTEKYLGKLMKELNFRSSFHLQPISDIHLNSNYSREAEVNGSDIEIYFLGVIGVFILFIAWINYINLSTAKSMERAKEVGMRKVVGAGKSQLITQFLFESSIVNLLALAAALVIIISCTPYFNDFIGKDITTGFFSNGLGNEPVFWFAVLFIFLVGALFVGAYPAFVMSSFIPVRAVKGLKMYPSGGISIRQKLVSFQFVLSISLIASTVVVFQQFNFMRNGNLGYQKDQVVIIKAPVVKGAVIDNEYQIFKSQIQKLTSVNNATTTSDIPGHKIRLQNNFRRATQSKQQSHATYLLEIDENFIPTYQIKLVAGQNFLSIDKSSMDSASITKVLINEEMVKTLGFKSPEEAVGKIIFYMAGDDVQLKVAGVMKNFHQRSLKEKIDPILCYYPNFSNWKYLSVNLKSENASKSLAEVEKLYQKTFPGSPFDYFFLDEYFDRQYKADARLGNVFGLFSILAIIVASLGLLGLSSFVIKLRTKEIGVRKVLGASVVGLLVLISKDFVKMVCIASLISIPVIYYLSNAWLENYAFHITPGLSVFIIPPVLLLTLTLITICTQSLKTALTNPVKSLKSE</sequence>
<dbReference type="Pfam" id="PF12704">
    <property type="entry name" value="MacB_PCD"/>
    <property type="match status" value="1"/>
</dbReference>
<name>A0A1H6YNX6_9BACT</name>
<dbReference type="EMBL" id="FNXY01000007">
    <property type="protein sequence ID" value="SEJ42981.1"/>
    <property type="molecule type" value="Genomic_DNA"/>
</dbReference>
<dbReference type="STRING" id="408657.SAMN04487995_4678"/>
<gene>
    <name evidence="9" type="ORF">SAMN04487995_4678</name>
</gene>
<dbReference type="OrthoDB" id="5933722at2"/>
<dbReference type="RefSeq" id="WP_090338706.1">
    <property type="nucleotide sequence ID" value="NZ_FNXY01000007.1"/>
</dbReference>
<dbReference type="PANTHER" id="PTHR30572:SF18">
    <property type="entry name" value="ABC-TYPE MACROLIDE FAMILY EXPORT SYSTEM PERMEASE COMPONENT 2"/>
    <property type="match status" value="1"/>
</dbReference>
<dbReference type="GO" id="GO:0022857">
    <property type="term" value="F:transmembrane transporter activity"/>
    <property type="evidence" value="ECO:0007669"/>
    <property type="project" value="TreeGrafter"/>
</dbReference>
<protein>
    <submittedName>
        <fullName evidence="9">Putative ABC transport system permease protein</fullName>
    </submittedName>
</protein>
<keyword evidence="4 6" id="KW-1133">Transmembrane helix</keyword>
<feature type="transmembrane region" description="Helical" evidence="6">
    <location>
        <begin position="349"/>
        <end position="370"/>
    </location>
</feature>
<reference evidence="9 10" key="1">
    <citation type="submission" date="2016-10" db="EMBL/GenBank/DDBJ databases">
        <authorList>
            <person name="de Groot N.N."/>
        </authorList>
    </citation>
    <scope>NUCLEOTIDE SEQUENCE [LARGE SCALE GENOMIC DNA]</scope>
    <source>
        <strain evidence="9 10">DSM 19938</strain>
    </source>
</reference>
<feature type="transmembrane region" description="Helical" evidence="6">
    <location>
        <begin position="441"/>
        <end position="460"/>
    </location>
</feature>
<organism evidence="9 10">
    <name type="scientific">Dyadobacter koreensis</name>
    <dbReference type="NCBI Taxonomy" id="408657"/>
    <lineage>
        <taxon>Bacteria</taxon>
        <taxon>Pseudomonadati</taxon>
        <taxon>Bacteroidota</taxon>
        <taxon>Cytophagia</taxon>
        <taxon>Cytophagales</taxon>
        <taxon>Spirosomataceae</taxon>
        <taxon>Dyadobacter</taxon>
    </lineage>
</organism>
<feature type="domain" description="ABC3 transporter permease C-terminal" evidence="7">
    <location>
        <begin position="298"/>
        <end position="415"/>
    </location>
</feature>
<evidence type="ECO:0000256" key="6">
    <source>
        <dbReference type="SAM" id="Phobius"/>
    </source>
</evidence>
<dbReference type="PROSITE" id="PS51257">
    <property type="entry name" value="PROKAR_LIPOPROTEIN"/>
    <property type="match status" value="1"/>
</dbReference>
<feature type="transmembrane region" description="Helical" evidence="6">
    <location>
        <begin position="21"/>
        <end position="43"/>
    </location>
</feature>
<evidence type="ECO:0000256" key="1">
    <source>
        <dbReference type="ARBA" id="ARBA00004651"/>
    </source>
</evidence>
<dbReference type="InterPro" id="IPR025857">
    <property type="entry name" value="MacB_PCD"/>
</dbReference>
<accession>A0A1H6YNX6</accession>
<keyword evidence="2" id="KW-1003">Cell membrane</keyword>
<comment type="subcellular location">
    <subcellularLocation>
        <location evidence="1">Cell membrane</location>
        <topology evidence="1">Multi-pass membrane protein</topology>
    </subcellularLocation>
</comment>
<feature type="domain" description="ABC3 transporter permease C-terminal" evidence="7">
    <location>
        <begin position="701"/>
        <end position="808"/>
    </location>
</feature>
<feature type="domain" description="MacB-like periplasmic core" evidence="8">
    <location>
        <begin position="20"/>
        <end position="245"/>
    </location>
</feature>
<dbReference type="Proteomes" id="UP000199532">
    <property type="component" value="Unassembled WGS sequence"/>
</dbReference>
<evidence type="ECO:0000259" key="8">
    <source>
        <dbReference type="Pfam" id="PF12704"/>
    </source>
</evidence>
<evidence type="ECO:0000256" key="3">
    <source>
        <dbReference type="ARBA" id="ARBA00022692"/>
    </source>
</evidence>
<dbReference type="AlphaFoldDB" id="A0A1H6YNX6"/>
<feature type="transmembrane region" description="Helical" evidence="6">
    <location>
        <begin position="293"/>
        <end position="314"/>
    </location>
</feature>
<evidence type="ECO:0000259" key="7">
    <source>
        <dbReference type="Pfam" id="PF02687"/>
    </source>
</evidence>
<proteinExistence type="predicted"/>
<dbReference type="InterPro" id="IPR050250">
    <property type="entry name" value="Macrolide_Exporter_MacB"/>
</dbReference>
<evidence type="ECO:0000256" key="5">
    <source>
        <dbReference type="ARBA" id="ARBA00023136"/>
    </source>
</evidence>
<feature type="transmembrane region" description="Helical" evidence="6">
    <location>
        <begin position="698"/>
        <end position="722"/>
    </location>
</feature>
<evidence type="ECO:0000313" key="10">
    <source>
        <dbReference type="Proteomes" id="UP000199532"/>
    </source>
</evidence>
<keyword evidence="10" id="KW-1185">Reference proteome</keyword>
<evidence type="ECO:0000256" key="4">
    <source>
        <dbReference type="ARBA" id="ARBA00022989"/>
    </source>
</evidence>
<feature type="transmembrane region" description="Helical" evidence="6">
    <location>
        <begin position="390"/>
        <end position="421"/>
    </location>
</feature>
<evidence type="ECO:0000313" key="9">
    <source>
        <dbReference type="EMBL" id="SEJ42981.1"/>
    </source>
</evidence>
<feature type="transmembrane region" description="Helical" evidence="6">
    <location>
        <begin position="787"/>
        <end position="807"/>
    </location>
</feature>
<keyword evidence="5 6" id="KW-0472">Membrane</keyword>
<feature type="transmembrane region" description="Helical" evidence="6">
    <location>
        <begin position="734"/>
        <end position="767"/>
    </location>
</feature>